<evidence type="ECO:0000313" key="1">
    <source>
        <dbReference type="EMBL" id="VEF77655.1"/>
    </source>
</evidence>
<protein>
    <submittedName>
        <fullName evidence="1">Uncharacterized protein</fullName>
    </submittedName>
</protein>
<accession>A0AAX3G7Q6</accession>
<dbReference type="AlphaFoldDB" id="A0AAX3G7Q6"/>
<sequence>MAFKGIPEPIPTRPQAAISARKACTRNLTINTTIITIAANNTHSNAPLLCIGQPSY</sequence>
<proteinExistence type="predicted"/>
<organism evidence="1 2">
    <name type="scientific">Pseudomonas chlororaphis</name>
    <dbReference type="NCBI Taxonomy" id="587753"/>
    <lineage>
        <taxon>Bacteria</taxon>
        <taxon>Pseudomonadati</taxon>
        <taxon>Pseudomonadota</taxon>
        <taxon>Gammaproteobacteria</taxon>
        <taxon>Pseudomonadales</taxon>
        <taxon>Pseudomonadaceae</taxon>
        <taxon>Pseudomonas</taxon>
    </lineage>
</organism>
<dbReference type="EMBL" id="LR134334">
    <property type="protein sequence ID" value="VEF77655.1"/>
    <property type="molecule type" value="Genomic_DNA"/>
</dbReference>
<name>A0AAX3G7Q6_9PSED</name>
<gene>
    <name evidence="1" type="ORF">NCTC7357_06063</name>
</gene>
<reference evidence="1 2" key="1">
    <citation type="submission" date="2018-12" db="EMBL/GenBank/DDBJ databases">
        <authorList>
            <consortium name="Pathogen Informatics"/>
        </authorList>
    </citation>
    <scope>NUCLEOTIDE SEQUENCE [LARGE SCALE GENOMIC DNA]</scope>
    <source>
        <strain evidence="1 2">NCTC7357</strain>
    </source>
</reference>
<dbReference type="Proteomes" id="UP000277437">
    <property type="component" value="Chromosome"/>
</dbReference>
<evidence type="ECO:0000313" key="2">
    <source>
        <dbReference type="Proteomes" id="UP000277437"/>
    </source>
</evidence>